<dbReference type="Proteomes" id="UP001523262">
    <property type="component" value="Unassembled WGS sequence"/>
</dbReference>
<accession>A0ABT0W4K0</accession>
<evidence type="ECO:0000313" key="1">
    <source>
        <dbReference type="EMBL" id="MCM2531270.1"/>
    </source>
</evidence>
<keyword evidence="2" id="KW-1185">Reference proteome</keyword>
<organism evidence="1 2">
    <name type="scientific">Neobacillus pocheonensis</name>
    <dbReference type="NCBI Taxonomy" id="363869"/>
    <lineage>
        <taxon>Bacteria</taxon>
        <taxon>Bacillati</taxon>
        <taxon>Bacillota</taxon>
        <taxon>Bacilli</taxon>
        <taxon>Bacillales</taxon>
        <taxon>Bacillaceae</taxon>
        <taxon>Neobacillus</taxon>
    </lineage>
</organism>
<gene>
    <name evidence="1" type="ORF">NDK43_01010</name>
</gene>
<dbReference type="EMBL" id="JAMQCR010000001">
    <property type="protein sequence ID" value="MCM2531270.1"/>
    <property type="molecule type" value="Genomic_DNA"/>
</dbReference>
<protein>
    <submittedName>
        <fullName evidence="1">Cache domain-containing protein</fullName>
    </submittedName>
</protein>
<comment type="caution">
    <text evidence="1">The sequence shown here is derived from an EMBL/GenBank/DDBJ whole genome shotgun (WGS) entry which is preliminary data.</text>
</comment>
<evidence type="ECO:0000313" key="2">
    <source>
        <dbReference type="Proteomes" id="UP001523262"/>
    </source>
</evidence>
<name>A0ABT0W4K0_9BACI</name>
<reference evidence="1 2" key="1">
    <citation type="submission" date="2022-06" db="EMBL/GenBank/DDBJ databases">
        <authorList>
            <person name="Jeon C.O."/>
        </authorList>
    </citation>
    <scope>NUCLEOTIDE SEQUENCE [LARGE SCALE GENOMIC DNA]</scope>
    <source>
        <strain evidence="1 2">KCTC 13943</strain>
    </source>
</reference>
<proteinExistence type="predicted"/>
<sequence length="249" mass="28327">MRNNAEKQIQQTAVEANGRMESLYRQVDTLSNQLATTGTVQNLLLDLSNGGSMDSAKRQSLLSVINNFLAYSDGISSFELYSKKGKRIYPFNEKEITSRIPERWVEQAEKEKGRLVWVGKDPSNKNYSLAIRRISLMDHWFSSGGYLIVRISNSYFQVKENSTNIGENSYMMLLDRDLTPITSDYGINIQTMLLDGNTRVTINKQNYMIVKETSSLTGWTLVILKPMSFLMEGVSVMRTSILFLEPSVF</sequence>